<organism evidence="2 3">
    <name type="scientific">Blautia obeum</name>
    <dbReference type="NCBI Taxonomy" id="40520"/>
    <lineage>
        <taxon>Bacteria</taxon>
        <taxon>Bacillati</taxon>
        <taxon>Bacillota</taxon>
        <taxon>Clostridia</taxon>
        <taxon>Lachnospirales</taxon>
        <taxon>Lachnospiraceae</taxon>
        <taxon>Blautia</taxon>
    </lineage>
</organism>
<protein>
    <submittedName>
        <fullName evidence="2">Uncharacterized protein</fullName>
    </submittedName>
</protein>
<dbReference type="EMBL" id="QSUZ01000025">
    <property type="protein sequence ID" value="RGN85249.1"/>
    <property type="molecule type" value="Genomic_DNA"/>
</dbReference>
<dbReference type="AlphaFoldDB" id="A0A3E5E8K9"/>
<gene>
    <name evidence="2" type="ORF">DXB38_14215</name>
</gene>
<evidence type="ECO:0000313" key="3">
    <source>
        <dbReference type="Proteomes" id="UP000261105"/>
    </source>
</evidence>
<comment type="caution">
    <text evidence="2">The sequence shown here is derived from an EMBL/GenBank/DDBJ whole genome shotgun (WGS) entry which is preliminary data.</text>
</comment>
<evidence type="ECO:0000256" key="1">
    <source>
        <dbReference type="SAM" id="Phobius"/>
    </source>
</evidence>
<sequence>MIKDRILWLLWLVCMAGAAVITGTWLFAAVLLLTVLILIFSAGSVALSGKKAVIKLHLPKAAERMGRFDGEIRMENQSAWPVFGGAGVLRWENLFTGEKERSLFPFPWEERKNRSSGLRPEAAGAAASDFVFLTGNARIFFVSFL</sequence>
<proteinExistence type="predicted"/>
<reference evidence="2 3" key="1">
    <citation type="submission" date="2018-08" db="EMBL/GenBank/DDBJ databases">
        <title>A genome reference for cultivated species of the human gut microbiota.</title>
        <authorList>
            <person name="Zou Y."/>
            <person name="Xue W."/>
            <person name="Luo G."/>
        </authorList>
    </citation>
    <scope>NUCLEOTIDE SEQUENCE [LARGE SCALE GENOMIC DNA]</scope>
    <source>
        <strain evidence="2 3">OM03-6</strain>
    </source>
</reference>
<accession>A0A3E5E8K9</accession>
<keyword evidence="1" id="KW-0812">Transmembrane</keyword>
<keyword evidence="1" id="KW-0472">Membrane</keyword>
<feature type="transmembrane region" description="Helical" evidence="1">
    <location>
        <begin position="28"/>
        <end position="47"/>
    </location>
</feature>
<evidence type="ECO:0000313" key="2">
    <source>
        <dbReference type="EMBL" id="RGN85249.1"/>
    </source>
</evidence>
<keyword evidence="1" id="KW-1133">Transmembrane helix</keyword>
<name>A0A3E5E8K9_9FIRM</name>
<dbReference type="Proteomes" id="UP000261105">
    <property type="component" value="Unassembled WGS sequence"/>
</dbReference>